<comment type="caution">
    <text evidence="6">The sequence shown here is derived from an EMBL/GenBank/DDBJ whole genome shotgun (WGS) entry which is preliminary data.</text>
</comment>
<dbReference type="AlphaFoldDB" id="A0A923MEU1"/>
<dbReference type="EMBL" id="JACOQI010000002">
    <property type="protein sequence ID" value="MBC5769410.1"/>
    <property type="molecule type" value="Genomic_DNA"/>
</dbReference>
<evidence type="ECO:0000256" key="2">
    <source>
        <dbReference type="ARBA" id="ARBA00023067"/>
    </source>
</evidence>
<protein>
    <submittedName>
        <fullName evidence="6">Integration host factor subunit beta</fullName>
    </submittedName>
</protein>
<evidence type="ECO:0000256" key="5">
    <source>
        <dbReference type="SAM" id="MobiDB-lite"/>
    </source>
</evidence>
<name>A0A923MEU1_9FIRM</name>
<organism evidence="6 7">
    <name type="scientific">Dysosmobacter segnis</name>
    <dbReference type="NCBI Taxonomy" id="2763042"/>
    <lineage>
        <taxon>Bacteria</taxon>
        <taxon>Bacillati</taxon>
        <taxon>Bacillota</taxon>
        <taxon>Clostridia</taxon>
        <taxon>Eubacteriales</taxon>
        <taxon>Oscillospiraceae</taxon>
        <taxon>Dysosmobacter</taxon>
    </lineage>
</organism>
<dbReference type="Pfam" id="PF00216">
    <property type="entry name" value="Bac_DNA_binding"/>
    <property type="match status" value="1"/>
</dbReference>
<comment type="similarity">
    <text evidence="1 4">Belongs to the bacterial histone-like protein family.</text>
</comment>
<feature type="compositionally biased region" description="Polar residues" evidence="5">
    <location>
        <begin position="59"/>
        <end position="83"/>
    </location>
</feature>
<gene>
    <name evidence="6" type="ORF">H8Z83_03610</name>
</gene>
<dbReference type="PANTHER" id="PTHR33175">
    <property type="entry name" value="DNA-BINDING PROTEIN HU"/>
    <property type="match status" value="1"/>
</dbReference>
<sequence length="96" mass="10667">MVKADIVSALCEKGYYKNQANDVVDEVLQIIRDALVRGEQVQLRGFGTFEVKTRKGRNSKNISTGEMRVSSDSKVPTFRASNSLKEDVRAGTDSQQ</sequence>
<keyword evidence="7" id="KW-1185">Reference proteome</keyword>
<proteinExistence type="inferred from homology"/>
<evidence type="ECO:0000256" key="4">
    <source>
        <dbReference type="RuleBase" id="RU003939"/>
    </source>
</evidence>
<dbReference type="SMART" id="SM00411">
    <property type="entry name" value="BHL"/>
    <property type="match status" value="1"/>
</dbReference>
<accession>A0A923MEU1</accession>
<dbReference type="PRINTS" id="PR01727">
    <property type="entry name" value="DNABINDINGHU"/>
</dbReference>
<feature type="region of interest" description="Disordered" evidence="5">
    <location>
        <begin position="55"/>
        <end position="96"/>
    </location>
</feature>
<reference evidence="6" key="1">
    <citation type="submission" date="2020-08" db="EMBL/GenBank/DDBJ databases">
        <title>Genome public.</title>
        <authorList>
            <person name="Liu C."/>
            <person name="Sun Q."/>
        </authorList>
    </citation>
    <scope>NUCLEOTIDE SEQUENCE</scope>
    <source>
        <strain evidence="6">BX15</strain>
    </source>
</reference>
<dbReference type="PANTHER" id="PTHR33175:SF3">
    <property type="entry name" value="DNA-BINDING PROTEIN HU-BETA"/>
    <property type="match status" value="1"/>
</dbReference>
<evidence type="ECO:0000256" key="1">
    <source>
        <dbReference type="ARBA" id="ARBA00010529"/>
    </source>
</evidence>
<dbReference type="RefSeq" id="WP_130849562.1">
    <property type="nucleotide sequence ID" value="NZ_JACOQI010000002.1"/>
</dbReference>
<dbReference type="CDD" id="cd13836">
    <property type="entry name" value="IHF_B"/>
    <property type="match status" value="1"/>
</dbReference>
<dbReference type="GO" id="GO:0005829">
    <property type="term" value="C:cytosol"/>
    <property type="evidence" value="ECO:0007669"/>
    <property type="project" value="TreeGrafter"/>
</dbReference>
<dbReference type="Gene3D" id="4.10.520.10">
    <property type="entry name" value="IHF-like DNA-binding proteins"/>
    <property type="match status" value="1"/>
</dbReference>
<evidence type="ECO:0000256" key="3">
    <source>
        <dbReference type="ARBA" id="ARBA00023125"/>
    </source>
</evidence>
<evidence type="ECO:0000313" key="6">
    <source>
        <dbReference type="EMBL" id="MBC5769410.1"/>
    </source>
</evidence>
<dbReference type="GO" id="GO:0030261">
    <property type="term" value="P:chromosome condensation"/>
    <property type="evidence" value="ECO:0007669"/>
    <property type="project" value="UniProtKB-KW"/>
</dbReference>
<dbReference type="Proteomes" id="UP000620327">
    <property type="component" value="Unassembled WGS sequence"/>
</dbReference>
<keyword evidence="3" id="KW-0238">DNA-binding</keyword>
<dbReference type="SUPFAM" id="SSF47729">
    <property type="entry name" value="IHF-like DNA-binding proteins"/>
    <property type="match status" value="1"/>
</dbReference>
<dbReference type="InterPro" id="IPR000119">
    <property type="entry name" value="Hist_DNA-bd"/>
</dbReference>
<dbReference type="InterPro" id="IPR010992">
    <property type="entry name" value="IHF-like_DNA-bd_dom_sf"/>
</dbReference>
<keyword evidence="2" id="KW-0226">DNA condensation</keyword>
<evidence type="ECO:0000313" key="7">
    <source>
        <dbReference type="Proteomes" id="UP000620327"/>
    </source>
</evidence>
<dbReference type="GO" id="GO:0030527">
    <property type="term" value="F:structural constituent of chromatin"/>
    <property type="evidence" value="ECO:0007669"/>
    <property type="project" value="InterPro"/>
</dbReference>
<dbReference type="GO" id="GO:0003677">
    <property type="term" value="F:DNA binding"/>
    <property type="evidence" value="ECO:0007669"/>
    <property type="project" value="UniProtKB-KW"/>
</dbReference>